<dbReference type="SUPFAM" id="SSF53067">
    <property type="entry name" value="Actin-like ATPase domain"/>
    <property type="match status" value="1"/>
</dbReference>
<evidence type="ECO:0000313" key="1">
    <source>
        <dbReference type="EMBL" id="KRG73788.1"/>
    </source>
</evidence>
<evidence type="ECO:0000313" key="2">
    <source>
        <dbReference type="Proteomes" id="UP000051386"/>
    </source>
</evidence>
<keyword evidence="2" id="KW-1185">Reference proteome</keyword>
<name>A0A0R0CVA0_9GAMM</name>
<dbReference type="RefSeq" id="WP_057508335.1">
    <property type="nucleotide sequence ID" value="NZ_JANUEG010000011.1"/>
</dbReference>
<gene>
    <name evidence="1" type="ORF">ABB28_09190</name>
</gene>
<dbReference type="EMBL" id="LDJK01000037">
    <property type="protein sequence ID" value="KRG73788.1"/>
    <property type="molecule type" value="Genomic_DNA"/>
</dbReference>
<reference evidence="1 2" key="1">
    <citation type="submission" date="2015-05" db="EMBL/GenBank/DDBJ databases">
        <title>Genome sequencing and analysis of members of genus Stenotrophomonas.</title>
        <authorList>
            <person name="Patil P.P."/>
            <person name="Midha S."/>
            <person name="Patil P.B."/>
        </authorList>
    </citation>
    <scope>NUCLEOTIDE SEQUENCE [LARGE SCALE GENOMIC DNA]</scope>
    <source>
        <strain evidence="1 2">DSM 21508</strain>
    </source>
</reference>
<dbReference type="PATRIC" id="fig|517011.3.peg.1505"/>
<protein>
    <submittedName>
        <fullName evidence="1">General secretion pathway protein GspL</fullName>
    </submittedName>
</protein>
<dbReference type="AlphaFoldDB" id="A0A0R0CVA0"/>
<dbReference type="Pfam" id="PF05137">
    <property type="entry name" value="PilN"/>
    <property type="match status" value="1"/>
</dbReference>
<proteinExistence type="predicted"/>
<dbReference type="PANTHER" id="PTHR40278:SF1">
    <property type="entry name" value="DNA UTILIZATION PROTEIN HOFN"/>
    <property type="match status" value="1"/>
</dbReference>
<dbReference type="InterPro" id="IPR043129">
    <property type="entry name" value="ATPase_NBD"/>
</dbReference>
<dbReference type="InterPro" id="IPR052534">
    <property type="entry name" value="Extracell_DNA_Util/SecSys_Comp"/>
</dbReference>
<dbReference type="InterPro" id="IPR007813">
    <property type="entry name" value="PilN"/>
</dbReference>
<sequence length="384" mass="42317">MTAWQQGFRQVTAQIAPRAGHFLRWWRSSLLAWLPERWQWALGWAPARLLLLQQGDQLHLEREIGSQRLRVASLAWPCQATALAAALPPRLQRLPRYWLLDGAQVLRRTLRVPTAAAGRLLDVMGFEIDRQTPFTADQVTHDVRLLGDAGTGQLDVELVVLPRVRLEQWQQAVGSWADAVSGIDVIDPAGNPLQVNLLPPLLRRHMRNPQLRLELLMAVAAAVMLLLAGSQLLNNREQAADTLRADVERSARNARGVADERARLQALVDGARFLDDERAKRPTMLAVWTELSGRLPDGSFLEKIGVENQQLQLIGLSREANQLVPLLQASPLWQRVSLTGVLQADGTAGGRDRFTLTAELRAAAPAAAAMTKEGAADADAADTP</sequence>
<organism evidence="1 2">
    <name type="scientific">Stenotrophomonas chelatiphaga</name>
    <dbReference type="NCBI Taxonomy" id="517011"/>
    <lineage>
        <taxon>Bacteria</taxon>
        <taxon>Pseudomonadati</taxon>
        <taxon>Pseudomonadota</taxon>
        <taxon>Gammaproteobacteria</taxon>
        <taxon>Lysobacterales</taxon>
        <taxon>Lysobacteraceae</taxon>
        <taxon>Stenotrophomonas</taxon>
    </lineage>
</organism>
<comment type="caution">
    <text evidence="1">The sequence shown here is derived from an EMBL/GenBank/DDBJ whole genome shotgun (WGS) entry which is preliminary data.</text>
</comment>
<accession>A0A0R0CVA0</accession>
<dbReference type="Proteomes" id="UP000051386">
    <property type="component" value="Unassembled WGS sequence"/>
</dbReference>
<dbReference type="PANTHER" id="PTHR40278">
    <property type="entry name" value="DNA UTILIZATION PROTEIN HOFN"/>
    <property type="match status" value="1"/>
</dbReference>